<keyword evidence="7" id="KW-1185">Reference proteome</keyword>
<comment type="subcellular location">
    <subcellularLocation>
        <location evidence="1">Membrane</location>
        <topology evidence="1">Multi-pass membrane protein</topology>
    </subcellularLocation>
</comment>
<reference evidence="7" key="1">
    <citation type="submission" date="2016-10" db="EMBL/GenBank/DDBJ databases">
        <authorList>
            <person name="Varghese N."/>
            <person name="Submissions S."/>
        </authorList>
    </citation>
    <scope>NUCLEOTIDE SEQUENCE [LARGE SCALE GENOMIC DNA]</scope>
    <source>
        <strain evidence="7">CGMCC 4.7042</strain>
    </source>
</reference>
<dbReference type="GO" id="GO:0016020">
    <property type="term" value="C:membrane"/>
    <property type="evidence" value="ECO:0007669"/>
    <property type="project" value="UniProtKB-SubCell"/>
</dbReference>
<evidence type="ECO:0000256" key="5">
    <source>
        <dbReference type="SAM" id="Phobius"/>
    </source>
</evidence>
<dbReference type="Pfam" id="PF13564">
    <property type="entry name" value="DoxX_2"/>
    <property type="match status" value="1"/>
</dbReference>
<evidence type="ECO:0000256" key="2">
    <source>
        <dbReference type="ARBA" id="ARBA00022692"/>
    </source>
</evidence>
<name>A0A1G9MQM4_9ACTN</name>
<accession>A0A1G9MQM4</accession>
<protein>
    <submittedName>
        <fullName evidence="6">DoxX-like family protein</fullName>
    </submittedName>
</protein>
<dbReference type="EMBL" id="FNHI01000001">
    <property type="protein sequence ID" value="SDL76414.1"/>
    <property type="molecule type" value="Genomic_DNA"/>
</dbReference>
<dbReference type="GeneID" id="40827569"/>
<feature type="transmembrane region" description="Helical" evidence="5">
    <location>
        <begin position="53"/>
        <end position="86"/>
    </location>
</feature>
<organism evidence="6 7">
    <name type="scientific">Streptomyces wuyuanensis</name>
    <dbReference type="NCBI Taxonomy" id="1196353"/>
    <lineage>
        <taxon>Bacteria</taxon>
        <taxon>Bacillati</taxon>
        <taxon>Actinomycetota</taxon>
        <taxon>Actinomycetes</taxon>
        <taxon>Kitasatosporales</taxon>
        <taxon>Streptomycetaceae</taxon>
        <taxon>Streptomyces</taxon>
    </lineage>
</organism>
<evidence type="ECO:0000313" key="6">
    <source>
        <dbReference type="EMBL" id="SDL76414.1"/>
    </source>
</evidence>
<proteinExistence type="predicted"/>
<evidence type="ECO:0000256" key="4">
    <source>
        <dbReference type="ARBA" id="ARBA00023136"/>
    </source>
</evidence>
<evidence type="ECO:0000313" key="7">
    <source>
        <dbReference type="Proteomes" id="UP000199063"/>
    </source>
</evidence>
<feature type="transmembrane region" description="Helical" evidence="5">
    <location>
        <begin position="98"/>
        <end position="119"/>
    </location>
</feature>
<dbReference type="InterPro" id="IPR032808">
    <property type="entry name" value="DoxX"/>
</dbReference>
<evidence type="ECO:0000256" key="1">
    <source>
        <dbReference type="ARBA" id="ARBA00004141"/>
    </source>
</evidence>
<dbReference type="STRING" id="1196353.SAMN05444921_101231"/>
<dbReference type="AlphaFoldDB" id="A0A1G9MQM4"/>
<keyword evidence="2 5" id="KW-0812">Transmembrane</keyword>
<keyword evidence="3 5" id="KW-1133">Transmembrane helix</keyword>
<evidence type="ECO:0000256" key="3">
    <source>
        <dbReference type="ARBA" id="ARBA00022989"/>
    </source>
</evidence>
<keyword evidence="4 5" id="KW-0472">Membrane</keyword>
<sequence>MFTAYAVVTVVTITANAAESVANFLKARFVVANAAEVGVPPSWLPALGALKGAAALGLLLGLLGLTVVGAAAATGLVLFFLGALAFHVRARVFHNIAGPLLFLALSAASLVLVLAVRVAHEGQAGL</sequence>
<dbReference type="Proteomes" id="UP000199063">
    <property type="component" value="Unassembled WGS sequence"/>
</dbReference>
<dbReference type="RefSeq" id="WP_093651859.1">
    <property type="nucleotide sequence ID" value="NZ_FNHI01000001.1"/>
</dbReference>
<gene>
    <name evidence="6" type="ORF">SAMN05444921_101231</name>
</gene>